<comment type="caution">
    <text evidence="2">The sequence shown here is derived from an EMBL/GenBank/DDBJ whole genome shotgun (WGS) entry which is preliminary data.</text>
</comment>
<organism evidence="2 3">
    <name type="scientific">Portunus trituberculatus</name>
    <name type="common">Swimming crab</name>
    <name type="synonym">Neptunus trituberculatus</name>
    <dbReference type="NCBI Taxonomy" id="210409"/>
    <lineage>
        <taxon>Eukaryota</taxon>
        <taxon>Metazoa</taxon>
        <taxon>Ecdysozoa</taxon>
        <taxon>Arthropoda</taxon>
        <taxon>Crustacea</taxon>
        <taxon>Multicrustacea</taxon>
        <taxon>Malacostraca</taxon>
        <taxon>Eumalacostraca</taxon>
        <taxon>Eucarida</taxon>
        <taxon>Decapoda</taxon>
        <taxon>Pleocyemata</taxon>
        <taxon>Brachyura</taxon>
        <taxon>Eubrachyura</taxon>
        <taxon>Portunoidea</taxon>
        <taxon>Portunidae</taxon>
        <taxon>Portuninae</taxon>
        <taxon>Portunus</taxon>
    </lineage>
</organism>
<name>A0A5B7FS68_PORTR</name>
<evidence type="ECO:0000313" key="3">
    <source>
        <dbReference type="Proteomes" id="UP000324222"/>
    </source>
</evidence>
<evidence type="ECO:0000256" key="1">
    <source>
        <dbReference type="SAM" id="MobiDB-lite"/>
    </source>
</evidence>
<dbReference type="EMBL" id="VSRR010008243">
    <property type="protein sequence ID" value="MPC48356.1"/>
    <property type="molecule type" value="Genomic_DNA"/>
</dbReference>
<gene>
    <name evidence="2" type="ORF">E2C01_042126</name>
</gene>
<feature type="region of interest" description="Disordered" evidence="1">
    <location>
        <begin position="63"/>
        <end position="82"/>
    </location>
</feature>
<evidence type="ECO:0000313" key="2">
    <source>
        <dbReference type="EMBL" id="MPC48356.1"/>
    </source>
</evidence>
<sequence>MLDGWHTNCAQEVLFCYYSVTAIGCVVSAVNGPNKYLTVANLDIRVPGVKIPLSQSALQSLNPASSSRVARDELPRRATMCR</sequence>
<accession>A0A5B7FS68</accession>
<proteinExistence type="predicted"/>
<dbReference type="Proteomes" id="UP000324222">
    <property type="component" value="Unassembled WGS sequence"/>
</dbReference>
<reference evidence="2 3" key="1">
    <citation type="submission" date="2019-05" db="EMBL/GenBank/DDBJ databases">
        <title>Another draft genome of Portunus trituberculatus and its Hox gene families provides insights of decapod evolution.</title>
        <authorList>
            <person name="Jeong J.-H."/>
            <person name="Song I."/>
            <person name="Kim S."/>
            <person name="Choi T."/>
            <person name="Kim D."/>
            <person name="Ryu S."/>
            <person name="Kim W."/>
        </authorList>
    </citation>
    <scope>NUCLEOTIDE SEQUENCE [LARGE SCALE GENOMIC DNA]</scope>
    <source>
        <tissue evidence="2">Muscle</tissue>
    </source>
</reference>
<dbReference type="AlphaFoldDB" id="A0A5B7FS68"/>
<protein>
    <submittedName>
        <fullName evidence="2">Uncharacterized protein</fullName>
    </submittedName>
</protein>
<keyword evidence="3" id="KW-1185">Reference proteome</keyword>